<feature type="transmembrane region" description="Helical" evidence="1">
    <location>
        <begin position="46"/>
        <end position="65"/>
    </location>
</feature>
<evidence type="ECO:0000313" key="4">
    <source>
        <dbReference type="Proteomes" id="UP000033220"/>
    </source>
</evidence>
<organism evidence="3 4">
    <name type="scientific">Pararhodospirillum photometricum DSM 122</name>
    <dbReference type="NCBI Taxonomy" id="1150469"/>
    <lineage>
        <taxon>Bacteria</taxon>
        <taxon>Pseudomonadati</taxon>
        <taxon>Pseudomonadota</taxon>
        <taxon>Alphaproteobacteria</taxon>
        <taxon>Rhodospirillales</taxon>
        <taxon>Rhodospirillaceae</taxon>
        <taxon>Pararhodospirillum</taxon>
    </lineage>
</organism>
<dbReference type="Pfam" id="PF11614">
    <property type="entry name" value="FixG_C"/>
    <property type="match status" value="1"/>
</dbReference>
<dbReference type="InterPro" id="IPR032879">
    <property type="entry name" value="FixG_C"/>
</dbReference>
<gene>
    <name evidence="3" type="ORF">RSPPHO_01913</name>
</gene>
<dbReference type="InterPro" id="IPR013783">
    <property type="entry name" value="Ig-like_fold"/>
</dbReference>
<dbReference type="PATRIC" id="fig|1150469.3.peg.2151"/>
<sequence length="182" mass="19937">MCVDACAQIMRRYDLPEGLIAYDSQARIAARAAGRPEPRGWRRPRLLIYALVLGALATALAWSLATRARLDLTVLHERSPLFVTLADGSIRNAYTLKILNMARQDARFRLEVDGPLGARLETPDHPQPAQGPLEIAVGPARVGQFRVFVSLPRGTGDTEVTLILTDTATGQRLEAPSLFARP</sequence>
<dbReference type="HOGENOM" id="CLU_1480924_0_0_5"/>
<protein>
    <submittedName>
        <fullName evidence="3">4Fe-4S ferredoxin, iron-sulfur binding</fullName>
    </submittedName>
</protein>
<keyword evidence="4" id="KW-1185">Reference proteome</keyword>
<accession>H6SKM4</accession>
<dbReference type="KEGG" id="rpm:RSPPHO_01913"/>
<proteinExistence type="predicted"/>
<feature type="domain" description="FixG C-terminal immunoglobulin-like" evidence="2">
    <location>
        <begin position="60"/>
        <end position="182"/>
    </location>
</feature>
<keyword evidence="1" id="KW-0472">Membrane</keyword>
<dbReference type="Gene3D" id="2.60.40.10">
    <property type="entry name" value="Immunoglobulins"/>
    <property type="match status" value="1"/>
</dbReference>
<dbReference type="AlphaFoldDB" id="H6SKM4"/>
<evidence type="ECO:0000313" key="3">
    <source>
        <dbReference type="EMBL" id="CCG08539.1"/>
    </source>
</evidence>
<keyword evidence="1" id="KW-0812">Transmembrane</keyword>
<dbReference type="Proteomes" id="UP000033220">
    <property type="component" value="Chromosome DSM 122"/>
</dbReference>
<keyword evidence="1" id="KW-1133">Transmembrane helix</keyword>
<dbReference type="eggNOG" id="COG0348">
    <property type="taxonomic scope" value="Bacteria"/>
</dbReference>
<dbReference type="STRING" id="1150469.RSPPHO_01913"/>
<reference evidence="3 4" key="1">
    <citation type="submission" date="2012-02" db="EMBL/GenBank/DDBJ databases">
        <title>Shotgun genome sequence of Phaeospirillum photometricum DSM 122.</title>
        <authorList>
            <person name="Duquesne K."/>
            <person name="Sturgis J."/>
        </authorList>
    </citation>
    <scope>NUCLEOTIDE SEQUENCE [LARGE SCALE GENOMIC DNA]</scope>
    <source>
        <strain evidence="4">DSM122</strain>
    </source>
</reference>
<evidence type="ECO:0000256" key="1">
    <source>
        <dbReference type="SAM" id="Phobius"/>
    </source>
</evidence>
<evidence type="ECO:0000259" key="2">
    <source>
        <dbReference type="Pfam" id="PF11614"/>
    </source>
</evidence>
<dbReference type="EMBL" id="HE663493">
    <property type="protein sequence ID" value="CCG08539.1"/>
    <property type="molecule type" value="Genomic_DNA"/>
</dbReference>
<name>H6SKM4_PARPM</name>